<dbReference type="InterPro" id="IPR018244">
    <property type="entry name" value="Allrgn_V5/Tpx1_CS"/>
</dbReference>
<dbReference type="CDD" id="cd05382">
    <property type="entry name" value="CAP_GAPR1-like"/>
    <property type="match status" value="1"/>
</dbReference>
<dbReference type="Proteomes" id="UP000694846">
    <property type="component" value="Unplaced"/>
</dbReference>
<evidence type="ECO:0000313" key="2">
    <source>
        <dbReference type="Proteomes" id="UP000694846"/>
    </source>
</evidence>
<protein>
    <submittedName>
        <fullName evidence="3">Golgi-associated plant pathogenesis-related protein 1-like isoform X1</fullName>
    </submittedName>
</protein>
<dbReference type="InterPro" id="IPR001283">
    <property type="entry name" value="CRISP-related"/>
</dbReference>
<dbReference type="GeneID" id="112684476"/>
<dbReference type="PROSITE" id="PS01010">
    <property type="entry name" value="CRISP_2"/>
    <property type="match status" value="1"/>
</dbReference>
<dbReference type="PANTHER" id="PTHR10334">
    <property type="entry name" value="CYSTEINE-RICH SECRETORY PROTEIN-RELATED"/>
    <property type="match status" value="1"/>
</dbReference>
<dbReference type="Pfam" id="PF00188">
    <property type="entry name" value="CAP"/>
    <property type="match status" value="1"/>
</dbReference>
<dbReference type="PRINTS" id="PR00837">
    <property type="entry name" value="V5TPXLIKE"/>
</dbReference>
<organism evidence="2 3">
    <name type="scientific">Sipha flava</name>
    <name type="common">yellow sugarcane aphid</name>
    <dbReference type="NCBI Taxonomy" id="143950"/>
    <lineage>
        <taxon>Eukaryota</taxon>
        <taxon>Metazoa</taxon>
        <taxon>Ecdysozoa</taxon>
        <taxon>Arthropoda</taxon>
        <taxon>Hexapoda</taxon>
        <taxon>Insecta</taxon>
        <taxon>Pterygota</taxon>
        <taxon>Neoptera</taxon>
        <taxon>Paraneoptera</taxon>
        <taxon>Hemiptera</taxon>
        <taxon>Sternorrhyncha</taxon>
        <taxon>Aphidomorpha</taxon>
        <taxon>Aphidoidea</taxon>
        <taxon>Aphididae</taxon>
        <taxon>Sipha</taxon>
    </lineage>
</organism>
<dbReference type="RefSeq" id="XP_025411813.1">
    <property type="nucleotide sequence ID" value="XM_025556028.1"/>
</dbReference>
<sequence length="166" mass="19283">MTHLKYHNEFGTLINDTLKRHNFYRQKHNVPALRINSKLNAICQDWADKMVKQNKASHRFNNEYGENIYTILSILSTNKVTELGVKAVDSWYSEIEFFDFQGTNTEMDASTKAFHFTQLIWKGSRELGVGVSKCSKSGQIYLVCNYNPRGNFRSQFKENVLPPHEL</sequence>
<gene>
    <name evidence="3" type="primary">LOC112684476</name>
</gene>
<dbReference type="InterPro" id="IPR034113">
    <property type="entry name" value="SCP_GAPR1-like"/>
</dbReference>
<dbReference type="SMART" id="SM00198">
    <property type="entry name" value="SCP"/>
    <property type="match status" value="1"/>
</dbReference>
<dbReference type="Gene3D" id="3.40.33.10">
    <property type="entry name" value="CAP"/>
    <property type="match status" value="1"/>
</dbReference>
<proteinExistence type="predicted"/>
<dbReference type="OrthoDB" id="337038at2759"/>
<feature type="domain" description="SCP" evidence="1">
    <location>
        <begin position="12"/>
        <end position="154"/>
    </location>
</feature>
<accession>A0A8B8FMJ9</accession>
<reference evidence="3" key="1">
    <citation type="submission" date="2025-08" db="UniProtKB">
        <authorList>
            <consortium name="RefSeq"/>
        </authorList>
    </citation>
    <scope>IDENTIFICATION</scope>
    <source>
        <tissue evidence="3">Whole body</tissue>
    </source>
</reference>
<dbReference type="GO" id="GO:0005576">
    <property type="term" value="C:extracellular region"/>
    <property type="evidence" value="ECO:0007669"/>
    <property type="project" value="UniProtKB-SubCell"/>
</dbReference>
<dbReference type="AlphaFoldDB" id="A0A8B8FMJ9"/>
<dbReference type="SUPFAM" id="SSF55797">
    <property type="entry name" value="PR-1-like"/>
    <property type="match status" value="1"/>
</dbReference>
<dbReference type="InterPro" id="IPR035940">
    <property type="entry name" value="CAP_sf"/>
</dbReference>
<name>A0A8B8FMJ9_9HEMI</name>
<evidence type="ECO:0000313" key="3">
    <source>
        <dbReference type="RefSeq" id="XP_025411813.1"/>
    </source>
</evidence>
<dbReference type="FunFam" id="3.40.33.10:FF:000010">
    <property type="entry name" value="Predicted protein"/>
    <property type="match status" value="1"/>
</dbReference>
<evidence type="ECO:0000259" key="1">
    <source>
        <dbReference type="SMART" id="SM00198"/>
    </source>
</evidence>
<keyword evidence="2" id="KW-1185">Reference proteome</keyword>
<dbReference type="InterPro" id="IPR014044">
    <property type="entry name" value="CAP_dom"/>
</dbReference>